<feature type="compositionally biased region" description="Low complexity" evidence="15">
    <location>
        <begin position="963"/>
        <end position="978"/>
    </location>
</feature>
<evidence type="ECO:0000313" key="19">
    <source>
        <dbReference type="EMBL" id="OQV18832.1"/>
    </source>
</evidence>
<dbReference type="NCBIfam" id="TIGR01013">
    <property type="entry name" value="2a58"/>
    <property type="match status" value="1"/>
</dbReference>
<dbReference type="SMART" id="SM00233">
    <property type="entry name" value="PH"/>
    <property type="match status" value="1"/>
</dbReference>
<feature type="domain" description="PH" evidence="17">
    <location>
        <begin position="364"/>
        <end position="582"/>
    </location>
</feature>
<dbReference type="Pfam" id="PF00071">
    <property type="entry name" value="Ras"/>
    <property type="match status" value="1"/>
</dbReference>
<feature type="transmembrane region" description="Helical" evidence="16">
    <location>
        <begin position="1383"/>
        <end position="1405"/>
    </location>
</feature>
<dbReference type="FunFam" id="1.10.220.150:FF:000009">
    <property type="entry name" value="stromal membrane-associated protein 1 isoform X1"/>
    <property type="match status" value="1"/>
</dbReference>
<feature type="compositionally biased region" description="Polar residues" evidence="15">
    <location>
        <begin position="305"/>
        <end position="324"/>
    </location>
</feature>
<comment type="similarity">
    <text evidence="2">Belongs to the centaurin gamma-like family.</text>
</comment>
<feature type="transmembrane region" description="Helical" evidence="16">
    <location>
        <begin position="1017"/>
        <end position="1038"/>
    </location>
</feature>
<reference evidence="20" key="1">
    <citation type="submission" date="2017-01" db="EMBL/GenBank/DDBJ databases">
        <title>Comparative genomics of anhydrobiosis in the tardigrade Hypsibius dujardini.</title>
        <authorList>
            <person name="Yoshida Y."/>
            <person name="Koutsovoulos G."/>
            <person name="Laetsch D."/>
            <person name="Stevens L."/>
            <person name="Kumar S."/>
            <person name="Horikawa D."/>
            <person name="Ishino K."/>
            <person name="Komine S."/>
            <person name="Tomita M."/>
            <person name="Blaxter M."/>
            <person name="Arakawa K."/>
        </authorList>
    </citation>
    <scope>NUCLEOTIDE SEQUENCE [LARGE SCALE GENOMIC DNA]</scope>
    <source>
        <strain evidence="20">Z151</strain>
    </source>
</reference>
<dbReference type="InterPro" id="IPR051282">
    <property type="entry name" value="Arf-GAP_GTPase_ANK_PH"/>
</dbReference>
<dbReference type="SMART" id="SM00175">
    <property type="entry name" value="RAB"/>
    <property type="match status" value="1"/>
</dbReference>
<keyword evidence="5" id="KW-1003">Cell membrane</keyword>
<feature type="region of interest" description="Disordered" evidence="15">
    <location>
        <begin position="841"/>
        <end position="867"/>
    </location>
</feature>
<evidence type="ECO:0000256" key="8">
    <source>
        <dbReference type="ARBA" id="ARBA00022771"/>
    </source>
</evidence>
<dbReference type="PROSITE" id="PS51419">
    <property type="entry name" value="RAB"/>
    <property type="match status" value="1"/>
</dbReference>
<feature type="compositionally biased region" description="Low complexity" evidence="15">
    <location>
        <begin position="852"/>
        <end position="861"/>
    </location>
</feature>
<evidence type="ECO:0000256" key="3">
    <source>
        <dbReference type="ARBA" id="ARBA00005808"/>
    </source>
</evidence>
<dbReference type="CDD" id="cd08204">
    <property type="entry name" value="ArfGap"/>
    <property type="match status" value="1"/>
</dbReference>
<dbReference type="OrthoDB" id="6136903at2759"/>
<evidence type="ECO:0000259" key="18">
    <source>
        <dbReference type="PROSITE" id="PS50115"/>
    </source>
</evidence>
<evidence type="ECO:0000256" key="1">
    <source>
        <dbReference type="ARBA" id="ARBA00004424"/>
    </source>
</evidence>
<dbReference type="InterPro" id="IPR037278">
    <property type="entry name" value="ARFGAP/RecO"/>
</dbReference>
<dbReference type="Gene3D" id="3.40.50.300">
    <property type="entry name" value="P-loop containing nucleotide triphosphate hydrolases"/>
    <property type="match status" value="1"/>
</dbReference>
<dbReference type="InterPro" id="IPR038508">
    <property type="entry name" value="ArfGAP_dom_sf"/>
</dbReference>
<accession>A0A1W0WUF6</accession>
<feature type="compositionally biased region" description="Basic and acidic residues" evidence="15">
    <location>
        <begin position="1586"/>
        <end position="1597"/>
    </location>
</feature>
<feature type="transmembrane region" description="Helical" evidence="16">
    <location>
        <begin position="1261"/>
        <end position="1287"/>
    </location>
</feature>
<evidence type="ECO:0000256" key="9">
    <source>
        <dbReference type="ARBA" id="ARBA00022833"/>
    </source>
</evidence>
<evidence type="ECO:0000256" key="16">
    <source>
        <dbReference type="SAM" id="Phobius"/>
    </source>
</evidence>
<comment type="similarity">
    <text evidence="3">Belongs to the SLC34A transporter family.</text>
</comment>
<evidence type="ECO:0000256" key="12">
    <source>
        <dbReference type="ARBA" id="ARBA00023136"/>
    </source>
</evidence>
<evidence type="ECO:0000256" key="14">
    <source>
        <dbReference type="PROSITE-ProRule" id="PRU00288"/>
    </source>
</evidence>
<keyword evidence="4" id="KW-0343">GTPase activation</keyword>
<evidence type="ECO:0000256" key="10">
    <source>
        <dbReference type="ARBA" id="ARBA00022989"/>
    </source>
</evidence>
<dbReference type="SUPFAM" id="SSF50729">
    <property type="entry name" value="PH domain-like"/>
    <property type="match status" value="1"/>
</dbReference>
<dbReference type="SMART" id="SM00173">
    <property type="entry name" value="RAS"/>
    <property type="match status" value="1"/>
</dbReference>
<name>A0A1W0WUF6_HYPEX</name>
<feature type="region of interest" description="Disordered" evidence="15">
    <location>
        <begin position="957"/>
        <end position="987"/>
    </location>
</feature>
<dbReference type="InterPro" id="IPR001849">
    <property type="entry name" value="PH_domain"/>
</dbReference>
<feature type="repeat" description="ANK" evidence="13">
    <location>
        <begin position="764"/>
        <end position="796"/>
    </location>
</feature>
<feature type="region of interest" description="Disordered" evidence="15">
    <location>
        <begin position="229"/>
        <end position="379"/>
    </location>
</feature>
<dbReference type="InterPro" id="IPR001806">
    <property type="entry name" value="Small_GTPase"/>
</dbReference>
<dbReference type="Pfam" id="PF02690">
    <property type="entry name" value="Na_Pi_cotrans"/>
    <property type="match status" value="2"/>
</dbReference>
<dbReference type="FunFam" id="3.40.50.300:FF:000178">
    <property type="entry name" value="Arf-GAP with GTPase, ANK repeat and PH domain-containing protein 1"/>
    <property type="match status" value="1"/>
</dbReference>
<keyword evidence="9" id="KW-0862">Zinc</keyword>
<dbReference type="PROSITE" id="PS50115">
    <property type="entry name" value="ARFGAP"/>
    <property type="match status" value="1"/>
</dbReference>
<proteinExistence type="inferred from homology"/>
<dbReference type="InterPro" id="IPR027417">
    <property type="entry name" value="P-loop_NTPase"/>
</dbReference>
<dbReference type="SUPFAM" id="SSF48403">
    <property type="entry name" value="Ankyrin repeat"/>
    <property type="match status" value="1"/>
</dbReference>
<dbReference type="EMBL" id="MTYJ01000045">
    <property type="protein sequence ID" value="OQV18832.1"/>
    <property type="molecule type" value="Genomic_DNA"/>
</dbReference>
<evidence type="ECO:0000256" key="4">
    <source>
        <dbReference type="ARBA" id="ARBA00022468"/>
    </source>
</evidence>
<comment type="subcellular location">
    <subcellularLocation>
        <location evidence="1">Apical cell membrane</location>
        <topology evidence="1">Multi-pass membrane protein</topology>
    </subcellularLocation>
</comment>
<feature type="compositionally biased region" description="Polar residues" evidence="15">
    <location>
        <begin position="246"/>
        <end position="276"/>
    </location>
</feature>
<dbReference type="Proteomes" id="UP000192578">
    <property type="component" value="Unassembled WGS sequence"/>
</dbReference>
<dbReference type="SUPFAM" id="SSF57863">
    <property type="entry name" value="ArfGap/RecO-like zinc finger"/>
    <property type="match status" value="1"/>
</dbReference>
<feature type="transmembrane region" description="Helical" evidence="16">
    <location>
        <begin position="1101"/>
        <end position="1122"/>
    </location>
</feature>
<feature type="compositionally biased region" description="Polar residues" evidence="15">
    <location>
        <begin position="437"/>
        <end position="449"/>
    </location>
</feature>
<protein>
    <submittedName>
        <fullName evidence="19">Arf-GAP with GTPase, ANK repeat and PH domain-containing protein 3</fullName>
    </submittedName>
</protein>
<feature type="transmembrane region" description="Helical" evidence="16">
    <location>
        <begin position="1425"/>
        <end position="1446"/>
    </location>
</feature>
<keyword evidence="11 13" id="KW-0040">ANK repeat</keyword>
<dbReference type="GO" id="GO:0044341">
    <property type="term" value="P:sodium-dependent phosphate transport"/>
    <property type="evidence" value="ECO:0007669"/>
    <property type="project" value="InterPro"/>
</dbReference>
<dbReference type="GO" id="GO:0005436">
    <property type="term" value="F:sodium:phosphate symporter activity"/>
    <property type="evidence" value="ECO:0007669"/>
    <property type="project" value="InterPro"/>
</dbReference>
<evidence type="ECO:0000256" key="6">
    <source>
        <dbReference type="ARBA" id="ARBA00022692"/>
    </source>
</evidence>
<evidence type="ECO:0000256" key="13">
    <source>
        <dbReference type="PROSITE-ProRule" id="PRU00023"/>
    </source>
</evidence>
<dbReference type="GO" id="GO:0008270">
    <property type="term" value="F:zinc ion binding"/>
    <property type="evidence" value="ECO:0007669"/>
    <property type="project" value="UniProtKB-KW"/>
</dbReference>
<keyword evidence="10 16" id="KW-1133">Transmembrane helix</keyword>
<sequence>MHIPQFQFLYSFVNSQEWTIPRTVPEIKLGILGSVTSGKSALVHRYLTGSFLQEDSPEGGRFKKEVTIDGRSYLLLIRDEGGPPEAQFANWVDAVIFVFSVEDLHSFDDVYSFYAKMAGLRASGMDVPVIVVGTQDAISKQRPRVIGEDVTMRITSDFRGNYHETCATYGLNVERVFQEACKRVVQNRQLNHNAAGGLIRPSNGIVPPVTPSYRALGSKIGFPELLGTSLSNGNVHRPHQHHQQESLHGQSSNGSQPLSYQASNHSAHSSGVGSWNRSSDGPSPRGPLPPVPLSGKDSLDRISSRESAGSASTPLATPATPNTIRKNRRRSNILMSRKTDDEKKQKDRGEKGKDDGPLGHGRPIPKKQGFLHKRSTRALQGESRKKKYCVLFDGGRLVYYTSMDDYMNKSGSGKEISLAKTTVRVPGKCPTGVQRPVEQTPQKSQNGTDHNGRPENSPGEGVLLTAYEILSEVAEYPPPRTPCGSVSSACDEAVIIGNGSMIPLTPTGSIDGFPFFTANGGGTPGLKKRQKKLKSLKLTDSGDGDSDFEFVIHSLDNDRWCFDASSAPERDEWVRAIEEEIHNSFSQQTSQPQAAKHGTQAVVDKTKVMLCVAGVPGNDRCADCQAPRPVWASLNLGVAICIDCSGIHRQLGTHVSRVRSLDLDVWTSSLLDVMKSTGNRFASAIWEATLPHHRRLAGNCTREERERFIRAKYVSKEYLAALPSSDPAADTLVDAVFSDDLPLTVLCLAHLSKDEVNRPLSPHDRRTPLHVACDHGNVVITQLLLWSEANPNLRDGEGLVPLYYAQQAKSSECYDILLQNGALALGRGCGGEYINGAFSESSSLAGSGRKQNSSSSYTTNSERSPPKDFGDFDRFLAFAHSPRTGSTSSIQQCRTFTMTPLPGKRKPATDHDGSINQALHNSGMFFQNGAYNGLVHSESTVTVENFWKSRDRLAAATRDTRPRASGSDASESSGATDELPPSTDPWALPELRQIDEEETKWRDLSALKKLTRIIVHWIGQPVLVLALLYFFICSLDFLSSAFQLLGGRAAGKVFVENPFLSNPICGLMIGLLSTVMVQSSSTSTSITVTMVASGILDVRTAIPIIMGANIGTSITNTIVSLAHTAHKDEFRRAFAGATVHDMFNWLCVIVLLPLEVGTGYLYTMSGAVVKAFNIPAGGAKGEETEFLKHLTEPFTSRIIQLDKEIIGQIAIGNNASYLETASLRKKYCAYADVRDASGNGTTRNGTEICYFLFNSEVLSDWMAGVILLACSLVMLCCCLVFMVKILNAMLRGSIAQSIRKFINSDFPGCFRHLTGYAAILVGAGLTIVVQSSSVFTSALTPLVGIGVVSLERMYPLTLGSNLGTTGTGILAAFASGGGKQLEAALQIAFCHLFFNISGILLFYPIPLTRIPIQMARIMGNTTAQYRWFALLYLVTMYFALPAFVFLLSMHAVAMYCVGVPLAVLLVLVVVVNFMQRKCARFLPDALKDWKKLPIWLRSLEPYDQVFRKLNCLSCCKTCCGDPDDGGQGAIQSAATKLSNIRGLEDSRLYNASDAESRRILLDQSRGNSAAPSRVTSSAHLSQFFVEREQPPQRENQPRKLTPPSSTSVV</sequence>
<dbReference type="InterPro" id="IPR036770">
    <property type="entry name" value="Ankyrin_rpt-contain_sf"/>
</dbReference>
<evidence type="ECO:0000259" key="17">
    <source>
        <dbReference type="PROSITE" id="PS50003"/>
    </source>
</evidence>
<dbReference type="PANTHER" id="PTHR45819:SF5">
    <property type="entry name" value="CENTAURIN-GAMMA-1A"/>
    <property type="match status" value="1"/>
</dbReference>
<dbReference type="PROSITE" id="PS50297">
    <property type="entry name" value="ANK_REP_REGION"/>
    <property type="match status" value="1"/>
</dbReference>
<dbReference type="Gene3D" id="1.25.40.20">
    <property type="entry name" value="Ankyrin repeat-containing domain"/>
    <property type="match status" value="1"/>
</dbReference>
<keyword evidence="20" id="KW-1185">Reference proteome</keyword>
<keyword evidence="6 16" id="KW-0812">Transmembrane</keyword>
<evidence type="ECO:0000313" key="20">
    <source>
        <dbReference type="Proteomes" id="UP000192578"/>
    </source>
</evidence>
<dbReference type="InterPro" id="IPR003841">
    <property type="entry name" value="Na/Pi_transpt"/>
</dbReference>
<dbReference type="InterPro" id="IPR002110">
    <property type="entry name" value="Ankyrin_rpt"/>
</dbReference>
<organism evidence="19 20">
    <name type="scientific">Hypsibius exemplaris</name>
    <name type="common">Freshwater tardigrade</name>
    <dbReference type="NCBI Taxonomy" id="2072580"/>
    <lineage>
        <taxon>Eukaryota</taxon>
        <taxon>Metazoa</taxon>
        <taxon>Ecdysozoa</taxon>
        <taxon>Tardigrada</taxon>
        <taxon>Eutardigrada</taxon>
        <taxon>Parachela</taxon>
        <taxon>Hypsibioidea</taxon>
        <taxon>Hypsibiidae</taxon>
        <taxon>Hypsibius</taxon>
    </lineage>
</organism>
<keyword evidence="7" id="KW-0479">Metal-binding</keyword>
<feature type="region of interest" description="Disordered" evidence="15">
    <location>
        <begin position="426"/>
        <end position="460"/>
    </location>
</feature>
<dbReference type="GO" id="GO:0005525">
    <property type="term" value="F:GTP binding"/>
    <property type="evidence" value="ECO:0007669"/>
    <property type="project" value="InterPro"/>
</dbReference>
<dbReference type="SMART" id="SM00174">
    <property type="entry name" value="RHO"/>
    <property type="match status" value="1"/>
</dbReference>
<evidence type="ECO:0000256" key="2">
    <source>
        <dbReference type="ARBA" id="ARBA00005430"/>
    </source>
</evidence>
<feature type="compositionally biased region" description="Basic residues" evidence="15">
    <location>
        <begin position="363"/>
        <end position="376"/>
    </location>
</feature>
<feature type="region of interest" description="Disordered" evidence="15">
    <location>
        <begin position="1586"/>
        <end position="1609"/>
    </location>
</feature>
<dbReference type="Pfam" id="PF12796">
    <property type="entry name" value="Ank_2"/>
    <property type="match status" value="1"/>
</dbReference>
<dbReference type="NCBIfam" id="NF037997">
    <property type="entry name" value="Na_Pi_symport"/>
    <property type="match status" value="1"/>
</dbReference>
<dbReference type="InterPro" id="IPR001164">
    <property type="entry name" value="ArfGAP_dom"/>
</dbReference>
<dbReference type="PROSITE" id="PS50088">
    <property type="entry name" value="ANK_REPEAT"/>
    <property type="match status" value="1"/>
</dbReference>
<evidence type="ECO:0000256" key="7">
    <source>
        <dbReference type="ARBA" id="ARBA00022723"/>
    </source>
</evidence>
<feature type="transmembrane region" description="Helical" evidence="16">
    <location>
        <begin position="1143"/>
        <end position="1162"/>
    </location>
</feature>
<dbReference type="Gene3D" id="1.10.220.150">
    <property type="entry name" value="Arf GTPase activating protein"/>
    <property type="match status" value="1"/>
</dbReference>
<dbReference type="SUPFAM" id="SSF52540">
    <property type="entry name" value="P-loop containing nucleoside triphosphate hydrolases"/>
    <property type="match status" value="1"/>
</dbReference>
<evidence type="ECO:0000256" key="5">
    <source>
        <dbReference type="ARBA" id="ARBA00022475"/>
    </source>
</evidence>
<dbReference type="GO" id="GO:0005096">
    <property type="term" value="F:GTPase activator activity"/>
    <property type="evidence" value="ECO:0007669"/>
    <property type="project" value="UniProtKB-KW"/>
</dbReference>
<dbReference type="Pfam" id="PF01412">
    <property type="entry name" value="ArfGap"/>
    <property type="match status" value="1"/>
</dbReference>
<dbReference type="InterPro" id="IPR011993">
    <property type="entry name" value="PH-like_dom_sf"/>
</dbReference>
<evidence type="ECO:0000256" key="15">
    <source>
        <dbReference type="SAM" id="MobiDB-lite"/>
    </source>
</evidence>
<keyword evidence="8 14" id="KW-0863">Zinc-finger</keyword>
<evidence type="ECO:0000256" key="11">
    <source>
        <dbReference type="ARBA" id="ARBA00023043"/>
    </source>
</evidence>
<feature type="transmembrane region" description="Helical" evidence="16">
    <location>
        <begin position="1059"/>
        <end position="1081"/>
    </location>
</feature>
<dbReference type="GO" id="GO:0016324">
    <property type="term" value="C:apical plasma membrane"/>
    <property type="evidence" value="ECO:0007669"/>
    <property type="project" value="UniProtKB-SubCell"/>
</dbReference>
<feature type="transmembrane region" description="Helical" evidence="16">
    <location>
        <begin position="1308"/>
        <end position="1328"/>
    </location>
</feature>
<dbReference type="Gene3D" id="2.30.29.30">
    <property type="entry name" value="Pleckstrin-homology domain (PH domain)/Phosphotyrosine-binding domain (PTB)"/>
    <property type="match status" value="2"/>
</dbReference>
<comment type="caution">
    <text evidence="19">The sequence shown here is derived from an EMBL/GenBank/DDBJ whole genome shotgun (WGS) entry which is preliminary data.</text>
</comment>
<feature type="domain" description="Arf-GAP" evidence="18">
    <location>
        <begin position="606"/>
        <end position="726"/>
    </location>
</feature>
<gene>
    <name evidence="19" type="ORF">BV898_07089</name>
</gene>
<dbReference type="GO" id="GO:0003924">
    <property type="term" value="F:GTPase activity"/>
    <property type="evidence" value="ECO:0007669"/>
    <property type="project" value="InterPro"/>
</dbReference>
<dbReference type="PANTHER" id="PTHR45819">
    <property type="entry name" value="CENTAURIN-GAMMA-1A"/>
    <property type="match status" value="1"/>
</dbReference>
<feature type="compositionally biased region" description="Basic and acidic residues" evidence="15">
    <location>
        <begin position="337"/>
        <end position="357"/>
    </location>
</feature>
<keyword evidence="12 16" id="KW-0472">Membrane</keyword>
<feature type="transmembrane region" description="Helical" evidence="16">
    <location>
        <begin position="1452"/>
        <end position="1473"/>
    </location>
</feature>
<dbReference type="PRINTS" id="PR00405">
    <property type="entry name" value="REVINTRACTNG"/>
</dbReference>
<dbReference type="SMART" id="SM00248">
    <property type="entry name" value="ANK"/>
    <property type="match status" value="2"/>
</dbReference>
<dbReference type="PROSITE" id="PS50003">
    <property type="entry name" value="PH_DOMAIN"/>
    <property type="match status" value="1"/>
</dbReference>
<dbReference type="SMART" id="SM00105">
    <property type="entry name" value="ArfGap"/>
    <property type="match status" value="1"/>
</dbReference>
<feature type="compositionally biased region" description="Polar residues" evidence="15">
    <location>
        <begin position="841"/>
        <end position="851"/>
    </location>
</feature>
<dbReference type="PROSITE" id="PS51421">
    <property type="entry name" value="RAS"/>
    <property type="match status" value="1"/>
</dbReference>